<feature type="domain" description="Gp58-like" evidence="1">
    <location>
        <begin position="14"/>
        <end position="158"/>
    </location>
</feature>
<dbReference type="EMBL" id="AGXA01000035">
    <property type="protein sequence ID" value="EKU92841.1"/>
    <property type="molecule type" value="Genomic_DNA"/>
</dbReference>
<dbReference type="Pfam" id="PF07902">
    <property type="entry name" value="Gp58"/>
    <property type="match status" value="3"/>
</dbReference>
<dbReference type="SUPFAM" id="SSF58113">
    <property type="entry name" value="Apolipoprotein A-I"/>
    <property type="match status" value="1"/>
</dbReference>
<accession>K9EAI9</accession>
<evidence type="ECO:0000313" key="3">
    <source>
        <dbReference type="Proteomes" id="UP000009875"/>
    </source>
</evidence>
<dbReference type="HOGENOM" id="CLU_018959_0_0_9"/>
<dbReference type="InterPro" id="IPR012892">
    <property type="entry name" value="Gp58"/>
</dbReference>
<sequence length="804" mass="88804">MQIQLGDQVIPLQEGPDGRFQASFQATEGLDHVLIPSDCIGTLHVDDIQLEEGAKATPYVEPEIYTSEISGIFKDLKDLDLKIEDTELGLKTQIRINQSGLEQRIEDTRRGLESRLIATADTWQSQLKDTQQGLESQISQTASLWQSQLKNADANLRSVIQQTADSLVTLVEDTDSENFSKTEQLVNGLQSTVSGQVSRLDSRITSQVTQLKDLIASSIESATGEKSEIWQTLNAHNAQITNAQGDISRITQRVDSVQSQIRTVDGKQSTLSQTVTTLQGKVEDTEKKLRSTIQQTSDNIITLIEETDSKNLSKTEQLVNGMQSIVQGEINRQANRLDSRIDSERSYTRSQVTQLKDLISSRIESSTGDQSDIWQTLNSLGGQISSARGDISRVDRRVDSVQSRISSVEGDQSRLTQTVNSLDSRISNTRGDVSRLTQTVDGLSYDVRNSNGLLKTEIRNLAGQIDAKVTRGDVQSIIRSSGDAIWFAVESRVRNTANNAKMSGREIVSEINIASGGVRIKGDKIHLSGSTIIDSGIIRNDMIANGISANKITTGTLNANNVRVINLDVNSLSGNKARFVQLGIQGISRNIELDGRGVHIYRNDGSRSNLLSEKGIEFWRDGREHGQMSTLKAIDESGVFRNKYSVSLAVEDSAYISLSYRKRGESNFTRAIGINGENGNVHMNTLFPDSDEDRGLKFTSNRIWNSWGVQIWNSRPNNGGLLINDSGDVEIISGELFFRTWRAYNHSNAGTNGLELRAGQVGGQWGLFLEHTNSYRAGIFFGHNGHVYIRDTDGTYSKVRPNFN</sequence>
<dbReference type="STRING" id="883081.HMPREF9698_01625"/>
<evidence type="ECO:0000259" key="1">
    <source>
        <dbReference type="Pfam" id="PF07902"/>
    </source>
</evidence>
<proteinExistence type="predicted"/>
<dbReference type="eggNOG" id="COG1511">
    <property type="taxonomic scope" value="Bacteria"/>
</dbReference>
<protein>
    <recommendedName>
        <fullName evidence="1">Gp58-like domain-containing protein</fullName>
    </recommendedName>
</protein>
<dbReference type="Proteomes" id="UP000009875">
    <property type="component" value="Unassembled WGS sequence"/>
</dbReference>
<dbReference type="Gene3D" id="1.20.120.20">
    <property type="entry name" value="Apolipoprotein"/>
    <property type="match status" value="1"/>
</dbReference>
<dbReference type="Gene3D" id="1.20.5.340">
    <property type="match status" value="2"/>
</dbReference>
<organism evidence="2 3">
    <name type="scientific">Alloiococcus otitis ATCC 51267</name>
    <dbReference type="NCBI Taxonomy" id="883081"/>
    <lineage>
        <taxon>Bacteria</taxon>
        <taxon>Bacillati</taxon>
        <taxon>Bacillota</taxon>
        <taxon>Bacilli</taxon>
        <taxon>Lactobacillales</taxon>
        <taxon>Carnobacteriaceae</taxon>
        <taxon>Alloiococcus</taxon>
    </lineage>
</organism>
<feature type="domain" description="Gp58-like" evidence="1">
    <location>
        <begin position="316"/>
        <end position="596"/>
    </location>
</feature>
<reference evidence="2 3" key="1">
    <citation type="submission" date="2012-09" db="EMBL/GenBank/DDBJ databases">
        <title>The Genome Sequence of Alloiococcus otitis ATCC 51267.</title>
        <authorList>
            <consortium name="The Broad Institute Genome Sequencing Platform"/>
            <person name="Earl A."/>
            <person name="Ward D."/>
            <person name="Feldgarden M."/>
            <person name="Gevers D."/>
            <person name="Huys G."/>
            <person name="Walker B."/>
            <person name="Young S.K."/>
            <person name="Zeng Q."/>
            <person name="Gargeya S."/>
            <person name="Fitzgerald M."/>
            <person name="Haas B."/>
            <person name="Abouelleil A."/>
            <person name="Alvarado L."/>
            <person name="Arachchi H.M."/>
            <person name="Berlin A.M."/>
            <person name="Chapman S.B."/>
            <person name="Goldberg J."/>
            <person name="Griggs A."/>
            <person name="Gujja S."/>
            <person name="Hansen M."/>
            <person name="Howarth C."/>
            <person name="Imamovic A."/>
            <person name="Larimer J."/>
            <person name="McCowen C."/>
            <person name="Montmayeur A."/>
            <person name="Murphy C."/>
            <person name="Neiman D."/>
            <person name="Pearson M."/>
            <person name="Priest M."/>
            <person name="Roberts A."/>
            <person name="Saif S."/>
            <person name="Shea T."/>
            <person name="Sisk P."/>
            <person name="Sykes S."/>
            <person name="Wortman J."/>
            <person name="Nusbaum C."/>
            <person name="Birren B."/>
        </authorList>
    </citation>
    <scope>NUCLEOTIDE SEQUENCE [LARGE SCALE GENOMIC DNA]</scope>
    <source>
        <strain evidence="2 3">ATCC 51267</strain>
    </source>
</reference>
<keyword evidence="3" id="KW-1185">Reference proteome</keyword>
<evidence type="ECO:0000313" key="2">
    <source>
        <dbReference type="EMBL" id="EKU92841.1"/>
    </source>
</evidence>
<name>K9EAI9_9LACT</name>
<feature type="domain" description="Gp58-like" evidence="1">
    <location>
        <begin position="231"/>
        <end position="308"/>
    </location>
</feature>
<gene>
    <name evidence="2" type="ORF">HMPREF9698_01625</name>
</gene>
<dbReference type="AlphaFoldDB" id="K9EAI9"/>
<comment type="caution">
    <text evidence="2">The sequence shown here is derived from an EMBL/GenBank/DDBJ whole genome shotgun (WGS) entry which is preliminary data.</text>
</comment>
<dbReference type="RefSeq" id="WP_003779263.1">
    <property type="nucleotide sequence ID" value="NZ_JH992964.1"/>
</dbReference>